<dbReference type="Proteomes" id="UP001220962">
    <property type="component" value="Chromosome"/>
</dbReference>
<protein>
    <recommendedName>
        <fullName evidence="5">YokE-like PH domain-containing protein</fullName>
    </recommendedName>
</protein>
<reference evidence="1 4" key="1">
    <citation type="submission" date="2023-02" db="EMBL/GenBank/DDBJ databases">
        <title>Pathogen: clinical or host-associated sample.</title>
        <authorList>
            <person name="Hergert J."/>
            <person name="Casey R."/>
            <person name="Wagner J."/>
            <person name="Young E.L."/>
            <person name="Oakeson K.F."/>
        </authorList>
    </citation>
    <scope>NUCLEOTIDE SEQUENCE</scope>
    <source>
        <strain evidence="2 4">2022CK-00829</strain>
        <strain evidence="1">2022CK-00830</strain>
    </source>
</reference>
<name>A0AAX3N814_9BACL</name>
<keyword evidence="4" id="KW-1185">Reference proteome</keyword>
<evidence type="ECO:0008006" key="5">
    <source>
        <dbReference type="Google" id="ProtNLM"/>
    </source>
</evidence>
<dbReference type="RefSeq" id="WP_047913787.1">
    <property type="nucleotide sequence ID" value="NZ_CP118101.1"/>
</dbReference>
<sequence length="92" mass="10904">MERLATQAYYKMLRKIEGIHMETIADERELVLYPDKIVTKYREFPLEKVFDLSYKKVGEMDGLLYLHTQQGVYPYTVKENPAAFIQAVKERI</sequence>
<evidence type="ECO:0000313" key="1">
    <source>
        <dbReference type="EMBL" id="WDH84839.1"/>
    </source>
</evidence>
<evidence type="ECO:0000313" key="2">
    <source>
        <dbReference type="EMBL" id="WDI04521.1"/>
    </source>
</evidence>
<dbReference type="AlphaFoldDB" id="A0AAX3N814"/>
<dbReference type="EMBL" id="CP118108">
    <property type="protein sequence ID" value="WDI04521.1"/>
    <property type="molecule type" value="Genomic_DNA"/>
</dbReference>
<proteinExistence type="predicted"/>
<dbReference type="EMBL" id="CP118101">
    <property type="protein sequence ID" value="WDH84839.1"/>
    <property type="molecule type" value="Genomic_DNA"/>
</dbReference>
<evidence type="ECO:0000313" key="3">
    <source>
        <dbReference type="Proteomes" id="UP001220962"/>
    </source>
</evidence>
<gene>
    <name evidence="1" type="ORF">PUW23_11745</name>
    <name evidence="2" type="ORF">PUW25_11430</name>
</gene>
<accession>A0AAX3N814</accession>
<organism evidence="1 3">
    <name type="scientific">Paenibacillus urinalis</name>
    <dbReference type="NCBI Taxonomy" id="521520"/>
    <lineage>
        <taxon>Bacteria</taxon>
        <taxon>Bacillati</taxon>
        <taxon>Bacillota</taxon>
        <taxon>Bacilli</taxon>
        <taxon>Bacillales</taxon>
        <taxon>Paenibacillaceae</taxon>
        <taxon>Paenibacillus</taxon>
    </lineage>
</organism>
<dbReference type="Proteomes" id="UP001221519">
    <property type="component" value="Chromosome"/>
</dbReference>
<evidence type="ECO:0000313" key="4">
    <source>
        <dbReference type="Proteomes" id="UP001221519"/>
    </source>
</evidence>